<evidence type="ECO:0000259" key="6">
    <source>
        <dbReference type="Pfam" id="PF06722"/>
    </source>
</evidence>
<evidence type="ECO:0000256" key="2">
    <source>
        <dbReference type="ARBA" id="ARBA00022676"/>
    </source>
</evidence>
<feature type="domain" description="Erythromycin biosynthesis protein CIII-like N-terminal" evidence="7">
    <location>
        <begin position="22"/>
        <end position="241"/>
    </location>
</feature>
<accession>A0A7Z0D1D9</accession>
<feature type="domain" description="Erythromycin biosynthesis protein CIII-like C-terminal" evidence="6">
    <location>
        <begin position="256"/>
        <end position="395"/>
    </location>
</feature>
<dbReference type="PANTHER" id="PTHR48050:SF13">
    <property type="entry name" value="STEROL 3-BETA-GLUCOSYLTRANSFERASE UGT80A2"/>
    <property type="match status" value="1"/>
</dbReference>
<dbReference type="GO" id="GO:0017000">
    <property type="term" value="P:antibiotic biosynthetic process"/>
    <property type="evidence" value="ECO:0007669"/>
    <property type="project" value="UniProtKB-ARBA"/>
</dbReference>
<keyword evidence="5" id="KW-0732">Signal</keyword>
<evidence type="ECO:0000313" key="8">
    <source>
        <dbReference type="EMBL" id="NYI66848.1"/>
    </source>
</evidence>
<dbReference type="FunFam" id="3.40.50.2000:FF:000072">
    <property type="entry name" value="Glycosyl transferase"/>
    <property type="match status" value="1"/>
</dbReference>
<dbReference type="RefSeq" id="WP_179426466.1">
    <property type="nucleotide sequence ID" value="NZ_JACBZP010000001.1"/>
</dbReference>
<comment type="similarity">
    <text evidence="1">Belongs to the glycosyltransferase 28 family.</text>
</comment>
<dbReference type="GO" id="GO:0016758">
    <property type="term" value="F:hexosyltransferase activity"/>
    <property type="evidence" value="ECO:0007669"/>
    <property type="project" value="UniProtKB-ARBA"/>
</dbReference>
<dbReference type="SUPFAM" id="SSF53756">
    <property type="entry name" value="UDP-Glycosyltransferase/glycogen phosphorylase"/>
    <property type="match status" value="1"/>
</dbReference>
<feature type="chain" id="PRO_5038910774" evidence="5">
    <location>
        <begin position="24"/>
        <end position="403"/>
    </location>
</feature>
<evidence type="ECO:0000256" key="1">
    <source>
        <dbReference type="ARBA" id="ARBA00006962"/>
    </source>
</evidence>
<dbReference type="InterPro" id="IPR048284">
    <property type="entry name" value="EryCIII-like_N"/>
</dbReference>
<reference evidence="8 9" key="1">
    <citation type="submission" date="2020-07" db="EMBL/GenBank/DDBJ databases">
        <title>Sequencing the genomes of 1000 actinobacteria strains.</title>
        <authorList>
            <person name="Klenk H.-P."/>
        </authorList>
    </citation>
    <scope>NUCLEOTIDE SEQUENCE [LARGE SCALE GENOMIC DNA]</scope>
    <source>
        <strain evidence="8 9">DSM 26341</strain>
    </source>
</reference>
<protein>
    <submittedName>
        <fullName evidence="8">UDP:flavonoid glycosyltransferase YjiC (YdhE family)</fullName>
    </submittedName>
</protein>
<dbReference type="Proteomes" id="UP000539111">
    <property type="component" value="Unassembled WGS sequence"/>
</dbReference>
<feature type="signal peptide" evidence="5">
    <location>
        <begin position="1"/>
        <end position="23"/>
    </location>
</feature>
<feature type="region of interest" description="Disordered" evidence="4">
    <location>
        <begin position="185"/>
        <end position="205"/>
    </location>
</feature>
<evidence type="ECO:0000313" key="9">
    <source>
        <dbReference type="Proteomes" id="UP000539111"/>
    </source>
</evidence>
<sequence>MKILFCAAPAHGLMLPIIPLVWAARAAGHEVLLATTSDMADLGARTGLPVVDVFPDHNIWNDQMRRLSGGGDESDQDLSPAYRQALEAHNPFGMFALTMTEGSIRAGRDFGADLVVYTSDHVAGALTASALGVPALEAGNRVSWSMRDADFKARSSFVGDEILAALHETNDIPDGGPKLVARIDPRPPSMGGLPAGVPEEPDSEDGVPWWPMSFVPYNGGAVLPQWARTTPSRPRVCVTLGTVVPVLAGTDSLTAVIDALGGMDVEVVLATGEADLDSLGDLPDNVTPVGFVPLSAILPTCSLIVHHGGSGTTAAPMFYGVPQLVLPSFADNPMSAQRVADRGIGVQHDPSTVDAATLRDSIARLLTEPSFSVAAQEVAAEMSGQPSPADVMARTIRSLGGEA</sequence>
<dbReference type="InterPro" id="IPR050426">
    <property type="entry name" value="Glycosyltransferase_28"/>
</dbReference>
<proteinExistence type="inferred from homology"/>
<evidence type="ECO:0000259" key="7">
    <source>
        <dbReference type="Pfam" id="PF21036"/>
    </source>
</evidence>
<keyword evidence="2" id="KW-0328">Glycosyltransferase</keyword>
<name>A0A7Z0D1D9_9MICO</name>
<dbReference type="Gene3D" id="3.40.50.2000">
    <property type="entry name" value="Glycogen Phosphorylase B"/>
    <property type="match status" value="2"/>
</dbReference>
<dbReference type="GO" id="GO:0008194">
    <property type="term" value="F:UDP-glycosyltransferase activity"/>
    <property type="evidence" value="ECO:0007669"/>
    <property type="project" value="InterPro"/>
</dbReference>
<organism evidence="8 9">
    <name type="scientific">Spelaeicoccus albus</name>
    <dbReference type="NCBI Taxonomy" id="1280376"/>
    <lineage>
        <taxon>Bacteria</taxon>
        <taxon>Bacillati</taxon>
        <taxon>Actinomycetota</taxon>
        <taxon>Actinomycetes</taxon>
        <taxon>Micrococcales</taxon>
        <taxon>Brevibacteriaceae</taxon>
        <taxon>Spelaeicoccus</taxon>
    </lineage>
</organism>
<dbReference type="EMBL" id="JACBZP010000001">
    <property type="protein sequence ID" value="NYI66848.1"/>
    <property type="molecule type" value="Genomic_DNA"/>
</dbReference>
<dbReference type="InterPro" id="IPR002213">
    <property type="entry name" value="UDP_glucos_trans"/>
</dbReference>
<evidence type="ECO:0000256" key="3">
    <source>
        <dbReference type="ARBA" id="ARBA00022679"/>
    </source>
</evidence>
<keyword evidence="3 8" id="KW-0808">Transferase</keyword>
<dbReference type="CDD" id="cd03784">
    <property type="entry name" value="GT1_Gtf-like"/>
    <property type="match status" value="1"/>
</dbReference>
<comment type="caution">
    <text evidence="8">The sequence shown here is derived from an EMBL/GenBank/DDBJ whole genome shotgun (WGS) entry which is preliminary data.</text>
</comment>
<dbReference type="Pfam" id="PF21036">
    <property type="entry name" value="EryCIII-like_N"/>
    <property type="match status" value="1"/>
</dbReference>
<dbReference type="PANTHER" id="PTHR48050">
    <property type="entry name" value="STEROL 3-BETA-GLUCOSYLTRANSFERASE"/>
    <property type="match status" value="1"/>
</dbReference>
<dbReference type="InterPro" id="IPR010610">
    <property type="entry name" value="EryCIII-like_C"/>
</dbReference>
<dbReference type="AlphaFoldDB" id="A0A7Z0D1D9"/>
<dbReference type="Pfam" id="PF06722">
    <property type="entry name" value="EryCIII-like_C"/>
    <property type="match status" value="1"/>
</dbReference>
<keyword evidence="9" id="KW-1185">Reference proteome</keyword>
<evidence type="ECO:0000256" key="5">
    <source>
        <dbReference type="SAM" id="SignalP"/>
    </source>
</evidence>
<gene>
    <name evidence="8" type="ORF">BJY26_001154</name>
</gene>
<evidence type="ECO:0000256" key="4">
    <source>
        <dbReference type="SAM" id="MobiDB-lite"/>
    </source>
</evidence>